<feature type="transmembrane region" description="Helical" evidence="7">
    <location>
        <begin position="503"/>
        <end position="520"/>
    </location>
</feature>
<dbReference type="PANTHER" id="PTHR13906:SF4">
    <property type="entry name" value="LYSOPHOSPHOLIPID ACYLTRANSFERASE 6"/>
    <property type="match status" value="1"/>
</dbReference>
<keyword evidence="4 7" id="KW-1133">Transmembrane helix</keyword>
<evidence type="ECO:0000256" key="1">
    <source>
        <dbReference type="ARBA" id="ARBA00004141"/>
    </source>
</evidence>
<accession>A0A0G4LAU7</accession>
<feature type="transmembrane region" description="Helical" evidence="7">
    <location>
        <begin position="73"/>
        <end position="94"/>
    </location>
</feature>
<evidence type="ECO:0000259" key="8">
    <source>
        <dbReference type="Pfam" id="PF02517"/>
    </source>
</evidence>
<keyword evidence="2" id="KW-0808">Transferase</keyword>
<comment type="subcellular location">
    <subcellularLocation>
        <location evidence="1">Membrane</location>
        <topology evidence="1">Multi-pass membrane protein</topology>
    </subcellularLocation>
</comment>
<keyword evidence="5 7" id="KW-0472">Membrane</keyword>
<keyword evidence="10" id="KW-1185">Reference proteome</keyword>
<feature type="transmembrane region" description="Helical" evidence="7">
    <location>
        <begin position="791"/>
        <end position="810"/>
    </location>
</feature>
<feature type="transmembrane region" description="Helical" evidence="7">
    <location>
        <begin position="1025"/>
        <end position="1047"/>
    </location>
</feature>
<dbReference type="GO" id="GO:0046474">
    <property type="term" value="P:glycerophospholipid biosynthetic process"/>
    <property type="evidence" value="ECO:0007669"/>
    <property type="project" value="TreeGrafter"/>
</dbReference>
<evidence type="ECO:0000256" key="4">
    <source>
        <dbReference type="ARBA" id="ARBA00022989"/>
    </source>
</evidence>
<reference evidence="9 10" key="1">
    <citation type="submission" date="2015-05" db="EMBL/GenBank/DDBJ databases">
        <authorList>
            <person name="Wang D.B."/>
            <person name="Wang M."/>
        </authorList>
    </citation>
    <scope>NUCLEOTIDE SEQUENCE [LARGE SCALE GENOMIC DNA]</scope>
    <source>
        <strain evidence="9">VL1</strain>
    </source>
</reference>
<feature type="transmembrane region" description="Helical" evidence="7">
    <location>
        <begin position="250"/>
        <end position="271"/>
    </location>
</feature>
<evidence type="ECO:0000256" key="7">
    <source>
        <dbReference type="SAM" id="Phobius"/>
    </source>
</evidence>
<protein>
    <recommendedName>
        <fullName evidence="8">CAAX prenyl protease 2/Lysostaphin resistance protein A-like domain-containing protein</fullName>
    </recommendedName>
</protein>
<feature type="transmembrane region" description="Helical" evidence="7">
    <location>
        <begin position="639"/>
        <end position="660"/>
    </location>
</feature>
<dbReference type="AlphaFoldDB" id="A0A0G4LAU7"/>
<dbReference type="GO" id="GO:0003841">
    <property type="term" value="F:1-acylglycerol-3-phosphate O-acyltransferase activity"/>
    <property type="evidence" value="ECO:0007669"/>
    <property type="project" value="TreeGrafter"/>
</dbReference>
<feature type="transmembrane region" description="Helical" evidence="7">
    <location>
        <begin position="1053"/>
        <end position="1072"/>
    </location>
</feature>
<feature type="transmembrane region" description="Helical" evidence="7">
    <location>
        <begin position="907"/>
        <end position="929"/>
    </location>
</feature>
<feature type="transmembrane region" description="Helical" evidence="7">
    <location>
        <begin position="831"/>
        <end position="854"/>
    </location>
</feature>
<evidence type="ECO:0000313" key="9">
    <source>
        <dbReference type="EMBL" id="CRK19147.1"/>
    </source>
</evidence>
<dbReference type="EMBL" id="CVQH01010335">
    <property type="protein sequence ID" value="CRK19147.1"/>
    <property type="molecule type" value="Genomic_DNA"/>
</dbReference>
<name>A0A0G4LAU7_VERLO</name>
<keyword evidence="6" id="KW-0012">Acyltransferase</keyword>
<dbReference type="Pfam" id="PF02517">
    <property type="entry name" value="Rce1-like"/>
    <property type="match status" value="1"/>
</dbReference>
<evidence type="ECO:0000256" key="3">
    <source>
        <dbReference type="ARBA" id="ARBA00022692"/>
    </source>
</evidence>
<evidence type="ECO:0000256" key="6">
    <source>
        <dbReference type="ARBA" id="ARBA00023315"/>
    </source>
</evidence>
<proteinExistence type="predicted"/>
<gene>
    <name evidence="9" type="ORF">BN1708_012543</name>
</gene>
<feature type="transmembrane region" description="Helical" evidence="7">
    <location>
        <begin position="394"/>
        <end position="414"/>
    </location>
</feature>
<feature type="transmembrane region" description="Helical" evidence="7">
    <location>
        <begin position="874"/>
        <end position="895"/>
    </location>
</feature>
<sequence>MLPLINKPFELLSPGLGVPTDDSKMTSYTATLTLNTVSDHALPPVKLVFSWLLSYPLAALLKCIPDSRPDLKNIYVISASIFYLVGLFNLWAGLQTLFISSAGTYLIANTFRHSPFMPWIGFVFVMGHLSINQISRQLESNPADVDITGAQMVLVMKLSAFCWNVADGQLPSDHLSDFQKDRKLVELPPLLEYAGYVLFFPSLFGGPTFEYVEYRRWLDTSMFDLPPNLEASKKPPVRRQRKVPRSGTPAAWKAASGLMWIAFFVFMSGSFSPSRLTHPALLEHGFIRRVWILYCVGLTARMKYYGAWSLAEGACILTGLGYNGVDPITGKVSWNRLQNIDPRGVELAQNVRGYLGSWNMNTNKWLRNYVYLRVTPRGKKPGFRASLMTFGTSALWHGFYPGYYMTFILASLIQTVAKTFEFLSPGLGVPTDDIKLVFSWLLSYPLAALLKCIPDSRPDLKNIYVISASIFYLVGLFNLWAGLQTLFISSAGTYLIAKTFRHSPFMPWIGFVFVMGHLSINQISRQLESNPADVDITGAQMVLVMKLSAFCWNVADGQLPSDHLSDFQKDRKLVELPPLLEYAGYVMFFPSLFGGPTFEYVEYRRWLDTSMFDLPPNLEASKKPPVRRQRKVPRSGTPAAWKAASGLMWIAFFVFMSGSFSPSRLTHPALLEHGFIRRVWILYCVGLTARMKYYGAWSLAEGACILTGLGYNGVDPITGRVSWNRLQNIDPRGVELAQNVRGYLGSWNMNTNKWLRNYVYLRVTPRGKKPGFRASLMTFGTSALWHGFYPGYYMTFILASLIQTVAKNFRRYVRPFFLDPDSGLPNRKKKYYDVLSFLTTQLAYTLAYVLPLYASSDTRPSPELLRDDPRVIRARIRSVLCSTALCSFCTCIILHRNYALAIDPLHALGYWPLGVTEAASSVLLTAILFSAPLFETLVLDGAWKDLVSTRAIMDIWQSWTTWRNIVIGPATEELLFRSASIPLFLAAHLSIYKTIFLSPIIFGMAHIHHFYEFRITHPRMPLPVAIARTVLQFSYTTLFGAYATFLFLRTGSLLAATLVHAFCNAMGLPRFWGVVDPYWISHDDARATNARRLWSALYYLMLLAGAWAWWSNLMTLTASSRSVVDMAW</sequence>
<dbReference type="InterPro" id="IPR049941">
    <property type="entry name" value="LPLAT_7/PORCN-like"/>
</dbReference>
<evidence type="ECO:0000256" key="5">
    <source>
        <dbReference type="ARBA" id="ARBA00023136"/>
    </source>
</evidence>
<feature type="transmembrane region" description="Helical" evidence="7">
    <location>
        <begin position="41"/>
        <end position="61"/>
    </location>
</feature>
<evidence type="ECO:0000313" key="10">
    <source>
        <dbReference type="Proteomes" id="UP000044602"/>
    </source>
</evidence>
<dbReference type="GO" id="GO:0016020">
    <property type="term" value="C:membrane"/>
    <property type="evidence" value="ECO:0007669"/>
    <property type="project" value="UniProtKB-SubCell"/>
</dbReference>
<feature type="transmembrane region" description="Helical" evidence="7">
    <location>
        <begin position="462"/>
        <end position="483"/>
    </location>
</feature>
<feature type="transmembrane region" description="Helical" evidence="7">
    <location>
        <begin position="434"/>
        <end position="450"/>
    </location>
</feature>
<dbReference type="GO" id="GO:0080120">
    <property type="term" value="P:CAAX-box protein maturation"/>
    <property type="evidence" value="ECO:0007669"/>
    <property type="project" value="UniProtKB-ARBA"/>
</dbReference>
<feature type="transmembrane region" description="Helical" evidence="7">
    <location>
        <begin position="981"/>
        <end position="1004"/>
    </location>
</feature>
<dbReference type="GO" id="GO:0047184">
    <property type="term" value="F:1-acylglycerophosphocholine O-acyltransferase activity"/>
    <property type="evidence" value="ECO:0007669"/>
    <property type="project" value="TreeGrafter"/>
</dbReference>
<feature type="transmembrane region" description="Helical" evidence="7">
    <location>
        <begin position="1093"/>
        <end position="1110"/>
    </location>
</feature>
<dbReference type="STRING" id="100787.A0A0G4LAU7"/>
<dbReference type="GO" id="GO:0005783">
    <property type="term" value="C:endoplasmic reticulum"/>
    <property type="evidence" value="ECO:0007669"/>
    <property type="project" value="TreeGrafter"/>
</dbReference>
<keyword evidence="3 7" id="KW-0812">Transmembrane</keyword>
<organism evidence="9 10">
    <name type="scientific">Verticillium longisporum</name>
    <name type="common">Verticillium dahliae var. longisporum</name>
    <dbReference type="NCBI Taxonomy" id="100787"/>
    <lineage>
        <taxon>Eukaryota</taxon>
        <taxon>Fungi</taxon>
        <taxon>Dikarya</taxon>
        <taxon>Ascomycota</taxon>
        <taxon>Pezizomycotina</taxon>
        <taxon>Sordariomycetes</taxon>
        <taxon>Hypocreomycetidae</taxon>
        <taxon>Glomerellales</taxon>
        <taxon>Plectosphaerellaceae</taxon>
        <taxon>Verticillium</taxon>
    </lineage>
</organism>
<dbReference type="GO" id="GO:0004175">
    <property type="term" value="F:endopeptidase activity"/>
    <property type="evidence" value="ECO:0007669"/>
    <property type="project" value="UniProtKB-ARBA"/>
</dbReference>
<evidence type="ECO:0000256" key="2">
    <source>
        <dbReference type="ARBA" id="ARBA00022679"/>
    </source>
</evidence>
<dbReference type="PANTHER" id="PTHR13906">
    <property type="entry name" value="PORCUPINE"/>
    <property type="match status" value="1"/>
</dbReference>
<dbReference type="InterPro" id="IPR004299">
    <property type="entry name" value="MBOAT_fam"/>
</dbReference>
<feature type="domain" description="CAAX prenyl protease 2/Lysostaphin resistance protein A-like" evidence="8">
    <location>
        <begin position="956"/>
        <end position="1066"/>
    </location>
</feature>
<dbReference type="Proteomes" id="UP000044602">
    <property type="component" value="Unassembled WGS sequence"/>
</dbReference>
<feature type="transmembrane region" description="Helical" evidence="7">
    <location>
        <begin position="114"/>
        <end position="131"/>
    </location>
</feature>
<dbReference type="Pfam" id="PF03062">
    <property type="entry name" value="MBOAT"/>
    <property type="match status" value="2"/>
</dbReference>
<dbReference type="GO" id="GO:0030258">
    <property type="term" value="P:lipid modification"/>
    <property type="evidence" value="ECO:0007669"/>
    <property type="project" value="TreeGrafter"/>
</dbReference>
<dbReference type="InterPro" id="IPR003675">
    <property type="entry name" value="Rce1/LyrA-like_dom"/>
</dbReference>